<dbReference type="Gene3D" id="3.40.720.10">
    <property type="entry name" value="Alkaline Phosphatase, subunit A"/>
    <property type="match status" value="1"/>
</dbReference>
<proteinExistence type="predicted"/>
<gene>
    <name evidence="3" type="ORF">BST27_19470</name>
</gene>
<evidence type="ECO:0000313" key="3">
    <source>
        <dbReference type="EMBL" id="ORA99488.1"/>
    </source>
</evidence>
<evidence type="ECO:0000256" key="1">
    <source>
        <dbReference type="SAM" id="MobiDB-lite"/>
    </source>
</evidence>
<name>A0A1E3SDC2_MYCIE</name>
<reference evidence="3 4" key="1">
    <citation type="submission" date="2017-02" db="EMBL/GenBank/DDBJ databases">
        <title>The new phylogeny of genus Mycobacterium.</title>
        <authorList>
            <person name="Tortoli E."/>
            <person name="Trovato A."/>
            <person name="Cirillo D.M."/>
        </authorList>
    </citation>
    <scope>NUCLEOTIDE SEQUENCE [LARGE SCALE GENOMIC DNA]</scope>
    <source>
        <strain evidence="3 4">DSM 44049</strain>
    </source>
</reference>
<dbReference type="InterPro" id="IPR017850">
    <property type="entry name" value="Alkaline_phosphatase_core_sf"/>
</dbReference>
<dbReference type="Pfam" id="PF01663">
    <property type="entry name" value="Phosphodiest"/>
    <property type="match status" value="1"/>
</dbReference>
<dbReference type="SUPFAM" id="SSF53649">
    <property type="entry name" value="Alkaline phosphatase-like"/>
    <property type="match status" value="1"/>
</dbReference>
<dbReference type="Proteomes" id="UP000192739">
    <property type="component" value="Unassembled WGS sequence"/>
</dbReference>
<feature type="region of interest" description="Disordered" evidence="1">
    <location>
        <begin position="127"/>
        <end position="164"/>
    </location>
</feature>
<dbReference type="PANTHER" id="PTHR10151">
    <property type="entry name" value="ECTONUCLEOTIDE PYROPHOSPHATASE/PHOSPHODIESTERASE"/>
    <property type="match status" value="1"/>
</dbReference>
<dbReference type="SUPFAM" id="SSF140459">
    <property type="entry name" value="PE/PPE dimer-like"/>
    <property type="match status" value="1"/>
</dbReference>
<comment type="caution">
    <text evidence="3">The sequence shown here is derived from an EMBL/GenBank/DDBJ whole genome shotgun (WGS) entry which is preliminary data.</text>
</comment>
<dbReference type="Pfam" id="PF00934">
    <property type="entry name" value="PE"/>
    <property type="match status" value="1"/>
</dbReference>
<dbReference type="AlphaFoldDB" id="A0A1E3SDC2"/>
<dbReference type="PANTHER" id="PTHR10151:SF120">
    <property type="entry name" value="BIS(5'-ADENOSYL)-TRIPHOSPHATASE"/>
    <property type="match status" value="1"/>
</dbReference>
<organism evidence="3 4">
    <name type="scientific">Mycobacterium intermedium</name>
    <dbReference type="NCBI Taxonomy" id="28445"/>
    <lineage>
        <taxon>Bacteria</taxon>
        <taxon>Bacillati</taxon>
        <taxon>Actinomycetota</taxon>
        <taxon>Actinomycetes</taxon>
        <taxon>Mycobacteriales</taxon>
        <taxon>Mycobacteriaceae</taxon>
        <taxon>Mycobacterium</taxon>
        <taxon>Mycobacterium simiae complex</taxon>
    </lineage>
</organism>
<dbReference type="RefSeq" id="WP_069419859.1">
    <property type="nucleotide sequence ID" value="NZ_CBCRZH010000057.1"/>
</dbReference>
<evidence type="ECO:0000313" key="4">
    <source>
        <dbReference type="Proteomes" id="UP000192739"/>
    </source>
</evidence>
<dbReference type="Gene3D" id="1.10.287.850">
    <property type="entry name" value="HP0062-like domain"/>
    <property type="match status" value="1"/>
</dbReference>
<dbReference type="InterPro" id="IPR038332">
    <property type="entry name" value="PPE_sf"/>
</dbReference>
<keyword evidence="4" id="KW-1185">Reference proteome</keyword>
<evidence type="ECO:0000259" key="2">
    <source>
        <dbReference type="Pfam" id="PF00934"/>
    </source>
</evidence>
<protein>
    <submittedName>
        <fullName evidence="3">PE-PGRS family protein</fullName>
    </submittedName>
</protein>
<dbReference type="EMBL" id="MVHT01000058">
    <property type="protein sequence ID" value="ORA99488.1"/>
    <property type="molecule type" value="Genomic_DNA"/>
</dbReference>
<accession>A0A1E3SDC2</accession>
<dbReference type="InterPro" id="IPR000084">
    <property type="entry name" value="PE-PGRS_N"/>
</dbReference>
<dbReference type="InterPro" id="IPR002591">
    <property type="entry name" value="Phosphodiest/P_Trfase"/>
</dbReference>
<feature type="domain" description="PE" evidence="2">
    <location>
        <begin position="4"/>
        <end position="94"/>
    </location>
</feature>
<dbReference type="InterPro" id="IPR048996">
    <property type="entry name" value="PGRS_rpt"/>
</dbReference>
<dbReference type="Pfam" id="PF21526">
    <property type="entry name" value="PGRS"/>
    <property type="match status" value="1"/>
</dbReference>
<dbReference type="OrthoDB" id="1956004at2"/>
<sequence length="652" mass="66677">MSYLFAAPDLLATAAANVAGIESSIRAANLAALGPTSTLAASAADEVSTAIAALFAAHAEEYRAIGAQAVAFHTRFVQALNSASLAYAAAEAANANPLQALGDQVLGAINAPTNFFLGRPLIGNGADGTPGTGQNGGAGGILWGNGGNGGSGAPGSRGGRGGDAGLIGNGGAGGAGGINRGVGGNGGNGGLLWGNGGAGGAGGVGTITYGFGGLGGRALSLFGTPGANGEGGFGNGHFLFVPSDANALQALLATAPDENFLLIGTDGVNLARVLADPTGTPNFHELMSQSITSASTIIGHTTISNPSWTTIQTGVWSEIAGVTNNVFTPWTYADWPTVYTQLEGTFGDAINTTVIADWDVITNIAATGPFPADHIEYIAQVPGDAHWEATTNLVGTQAQAAIMAADPNKGNLIFTYFTGVDVNGHEYGGDSPQYAHALRVIDANIGSRTNGTGLLGAIAAWESLHGESWDILVTTDHGHTGGDPLGAGHGFQSPLETASYLIWDQAGDMRNGWINNQWQIVSVTPTILDQFGITPPAYMQGAPITSPTFDNYYFDPGANLYSVLNQSFATQGYPDVPANINLSARTVAVTIPYLLYGQINNLLAVTPSFLQVPVSWLGSAVYQTFNIPAQIFVRFTGVTGNRIIPPDLNPFI</sequence>
<dbReference type="GO" id="GO:0016787">
    <property type="term" value="F:hydrolase activity"/>
    <property type="evidence" value="ECO:0007669"/>
    <property type="project" value="UniProtKB-ARBA"/>
</dbReference>
<dbReference type="STRING" id="28445.BHQ20_14575"/>